<evidence type="ECO:0000313" key="3">
    <source>
        <dbReference type="Proteomes" id="UP001164929"/>
    </source>
</evidence>
<dbReference type="Proteomes" id="UP001164929">
    <property type="component" value="Chromosome 17"/>
</dbReference>
<protein>
    <submittedName>
        <fullName evidence="2">Uncharacterized protein</fullName>
    </submittedName>
</protein>
<reference evidence="2" key="1">
    <citation type="journal article" date="2023" name="Mol. Ecol. Resour.">
        <title>Chromosome-level genome assembly of a triploid poplar Populus alba 'Berolinensis'.</title>
        <authorList>
            <person name="Chen S."/>
            <person name="Yu Y."/>
            <person name="Wang X."/>
            <person name="Wang S."/>
            <person name="Zhang T."/>
            <person name="Zhou Y."/>
            <person name="He R."/>
            <person name="Meng N."/>
            <person name="Wang Y."/>
            <person name="Liu W."/>
            <person name="Liu Z."/>
            <person name="Liu J."/>
            <person name="Guo Q."/>
            <person name="Huang H."/>
            <person name="Sederoff R.R."/>
            <person name="Wang G."/>
            <person name="Qu G."/>
            <person name="Chen S."/>
        </authorList>
    </citation>
    <scope>NUCLEOTIDE SEQUENCE</scope>
    <source>
        <strain evidence="2">SC-2020</strain>
    </source>
</reference>
<proteinExistence type="predicted"/>
<feature type="region of interest" description="Disordered" evidence="1">
    <location>
        <begin position="1"/>
        <end position="34"/>
    </location>
</feature>
<keyword evidence="3" id="KW-1185">Reference proteome</keyword>
<sequence length="34" mass="3623">MKQGEASRGTTGTSVLVEKECPEGGASMLRQDRI</sequence>
<accession>A0AAD6PTJ1</accession>
<comment type="caution">
    <text evidence="2">The sequence shown here is derived from an EMBL/GenBank/DDBJ whole genome shotgun (WGS) entry which is preliminary data.</text>
</comment>
<gene>
    <name evidence="2" type="ORF">NC653_038679</name>
</gene>
<evidence type="ECO:0000313" key="2">
    <source>
        <dbReference type="EMBL" id="KAJ6960731.1"/>
    </source>
</evidence>
<organism evidence="2 3">
    <name type="scientific">Populus alba x Populus x berolinensis</name>
    <dbReference type="NCBI Taxonomy" id="444605"/>
    <lineage>
        <taxon>Eukaryota</taxon>
        <taxon>Viridiplantae</taxon>
        <taxon>Streptophyta</taxon>
        <taxon>Embryophyta</taxon>
        <taxon>Tracheophyta</taxon>
        <taxon>Spermatophyta</taxon>
        <taxon>Magnoliopsida</taxon>
        <taxon>eudicotyledons</taxon>
        <taxon>Gunneridae</taxon>
        <taxon>Pentapetalae</taxon>
        <taxon>rosids</taxon>
        <taxon>fabids</taxon>
        <taxon>Malpighiales</taxon>
        <taxon>Salicaceae</taxon>
        <taxon>Saliceae</taxon>
        <taxon>Populus</taxon>
    </lineage>
</organism>
<name>A0AAD6PTJ1_9ROSI</name>
<dbReference type="AlphaFoldDB" id="A0AAD6PTJ1"/>
<evidence type="ECO:0000256" key="1">
    <source>
        <dbReference type="SAM" id="MobiDB-lite"/>
    </source>
</evidence>
<dbReference type="EMBL" id="JAQIZT010000017">
    <property type="protein sequence ID" value="KAJ6960731.1"/>
    <property type="molecule type" value="Genomic_DNA"/>
</dbReference>